<feature type="domain" description="HTH gntR-type" evidence="4">
    <location>
        <begin position="5"/>
        <end position="73"/>
    </location>
</feature>
<dbReference type="EMBL" id="CACRSL010000004">
    <property type="protein sequence ID" value="VYT21281.1"/>
    <property type="molecule type" value="Genomic_DNA"/>
</dbReference>
<dbReference type="PANTHER" id="PTHR43537">
    <property type="entry name" value="TRANSCRIPTIONAL REGULATOR, GNTR FAMILY"/>
    <property type="match status" value="1"/>
</dbReference>
<evidence type="ECO:0000256" key="3">
    <source>
        <dbReference type="ARBA" id="ARBA00023163"/>
    </source>
</evidence>
<evidence type="ECO:0000259" key="4">
    <source>
        <dbReference type="PROSITE" id="PS50949"/>
    </source>
</evidence>
<evidence type="ECO:0000256" key="1">
    <source>
        <dbReference type="ARBA" id="ARBA00023015"/>
    </source>
</evidence>
<dbReference type="SUPFAM" id="SSF46785">
    <property type="entry name" value="Winged helix' DNA-binding domain"/>
    <property type="match status" value="2"/>
</dbReference>
<keyword evidence="3" id="KW-0804">Transcription</keyword>
<gene>
    <name evidence="5" type="ORF">AULFYP135_02068</name>
</gene>
<protein>
    <submittedName>
        <fullName evidence="5">Transcriptional regulator NanR</fullName>
    </submittedName>
</protein>
<proteinExistence type="predicted"/>
<dbReference type="InterPro" id="IPR036390">
    <property type="entry name" value="WH_DNA-bd_sf"/>
</dbReference>
<dbReference type="PROSITE" id="PS50949">
    <property type="entry name" value="HTH_GNTR"/>
    <property type="match status" value="2"/>
</dbReference>
<evidence type="ECO:0000256" key="2">
    <source>
        <dbReference type="ARBA" id="ARBA00023125"/>
    </source>
</evidence>
<keyword evidence="2" id="KW-0238">DNA-binding</keyword>
<dbReference type="InterPro" id="IPR036388">
    <property type="entry name" value="WH-like_DNA-bd_sf"/>
</dbReference>
<dbReference type="Gene3D" id="1.10.10.10">
    <property type="entry name" value="Winged helix-like DNA-binding domain superfamily/Winged helix DNA-binding domain"/>
    <property type="match status" value="2"/>
</dbReference>
<evidence type="ECO:0000313" key="5">
    <source>
        <dbReference type="EMBL" id="VYT21281.1"/>
    </source>
</evidence>
<name>A0A6N2UYU3_9FIRM</name>
<dbReference type="GO" id="GO:0003677">
    <property type="term" value="F:DNA binding"/>
    <property type="evidence" value="ECO:0007669"/>
    <property type="project" value="UniProtKB-KW"/>
</dbReference>
<dbReference type="InterPro" id="IPR000524">
    <property type="entry name" value="Tscrpt_reg_HTH_GntR"/>
</dbReference>
<organism evidence="5">
    <name type="scientific">uncultured Anaerotruncus sp</name>
    <dbReference type="NCBI Taxonomy" id="905011"/>
    <lineage>
        <taxon>Bacteria</taxon>
        <taxon>Bacillati</taxon>
        <taxon>Bacillota</taxon>
        <taxon>Clostridia</taxon>
        <taxon>Eubacteriales</taxon>
        <taxon>Oscillospiraceae</taxon>
        <taxon>Anaerotruncus</taxon>
        <taxon>environmental samples</taxon>
    </lineage>
</organism>
<dbReference type="PANTHER" id="PTHR43537:SF5">
    <property type="entry name" value="UXU OPERON TRANSCRIPTIONAL REGULATOR"/>
    <property type="match status" value="1"/>
</dbReference>
<dbReference type="CDD" id="cd07377">
    <property type="entry name" value="WHTH_GntR"/>
    <property type="match status" value="1"/>
</dbReference>
<feature type="domain" description="HTH gntR-type" evidence="4">
    <location>
        <begin position="244"/>
        <end position="312"/>
    </location>
</feature>
<accession>A0A6N2UYU3</accession>
<dbReference type="Pfam" id="PF00392">
    <property type="entry name" value="GntR"/>
    <property type="match status" value="2"/>
</dbReference>
<dbReference type="AlphaFoldDB" id="A0A6N2UYU3"/>
<keyword evidence="1" id="KW-0805">Transcription regulation</keyword>
<sequence>MKEDISLYQWIYEYLLMMIQCGVVSHGESLPPIWDLADKFHVSIRPVQQALAMLESQGWIAMDGKRFRVVARLTPEEIEQNYAVHFWSRRDAIRDIYAFESMVSADILLAALQLLPEKDAKRLSRWEDDPSNQDFIGSIYLLEEMLHPLGNPMLTGLLCDLALFQAYPFSARGGEKDGGFLCSCGSLLSLLGLCRQRNHAEARRQICQHLDDNALRLYASFHDSPQPPDVQPVSFEWQVYRGRPRQVYSVVYKLIHQIALGELPMGQRLPPINTLADQFGVSRSTIRRATGVMNSIGVTQPSGGKGTKPVPLTPEAVANGLETYTMRTMMAKYLQALQIFSLTAPGIIRDTFLQIGEQQLASAAANFREIAASGRWNTITELFCQLMIDASGNGVVRELYARLLEQLVWGHPLSCLAGSPEKSRMYCHCADTLALYLERRDLDAFCREAKWHFDSLLLFGRALLLQHGAGGVKPIVLVEGLPKP</sequence>
<reference evidence="5" key="1">
    <citation type="submission" date="2019-11" db="EMBL/GenBank/DDBJ databases">
        <authorList>
            <person name="Feng L."/>
        </authorList>
    </citation>
    <scope>NUCLEOTIDE SEQUENCE</scope>
    <source>
        <strain evidence="5">AundefinedLFYP135</strain>
    </source>
</reference>
<dbReference type="GO" id="GO:0003700">
    <property type="term" value="F:DNA-binding transcription factor activity"/>
    <property type="evidence" value="ECO:0007669"/>
    <property type="project" value="InterPro"/>
</dbReference>
<dbReference type="SMART" id="SM00345">
    <property type="entry name" value="HTH_GNTR"/>
    <property type="match status" value="2"/>
</dbReference>